<dbReference type="InterPro" id="IPR023795">
    <property type="entry name" value="Serpin_CS"/>
</dbReference>
<gene>
    <name evidence="4" type="primary">m151R</name>
</gene>
<accession>A0A481N2F9</accession>
<dbReference type="CDD" id="cd00172">
    <property type="entry name" value="serpin"/>
    <property type="match status" value="1"/>
</dbReference>
<evidence type="ECO:0000313" key="3">
    <source>
        <dbReference type="EMBL" id="QAV34463.1"/>
    </source>
</evidence>
<dbReference type="Gene3D" id="2.30.39.10">
    <property type="entry name" value="Alpha-1-antitrypsin, domain 1"/>
    <property type="match status" value="1"/>
</dbReference>
<dbReference type="EMBL" id="MK388107">
    <property type="protein sequence ID" value="QAV36829.1"/>
    <property type="molecule type" value="Genomic_DNA"/>
</dbReference>
<reference evidence="6 7" key="1">
    <citation type="journal article" date="2019" name="J. Virol.">
        <title>Punctuated evolution of myxoma virus: rapid and disjunct evolution of a recent viral lineage in Australia.</title>
        <authorList>
            <person name="Eden J.-S."/>
            <person name="Kerr P.J."/>
            <person name="Holmes E.C."/>
        </authorList>
    </citation>
    <scope>NUCLEOTIDE SEQUENCE [LARGE SCALE GENOMIC DNA]</scope>
    <source>
        <strain evidence="5">Aust/ACT/Mulligans Flat</strain>
        <strain evidence="4">Aust/ACT/Mulligans Flat/04-2013/1</strain>
        <strain evidence="3">Aust/ACT/Mulligans Flat/04-2013/2</strain>
    </source>
</reference>
<dbReference type="EMBL" id="MK388095">
    <property type="protein sequence ID" value="QAV34801.1"/>
    <property type="molecule type" value="Genomic_DNA"/>
</dbReference>
<dbReference type="Gene3D" id="3.30.497.10">
    <property type="entry name" value="Antithrombin, subunit I, domain 2"/>
    <property type="match status" value="1"/>
</dbReference>
<organism evidence="4 6">
    <name type="scientific">Myxoma virus</name>
    <dbReference type="NCBI Taxonomy" id="10273"/>
    <lineage>
        <taxon>Viruses</taxon>
        <taxon>Varidnaviria</taxon>
        <taxon>Bamfordvirae</taxon>
        <taxon>Nucleocytoviricota</taxon>
        <taxon>Pokkesviricetes</taxon>
        <taxon>Chitovirales</taxon>
        <taxon>Poxviridae</taxon>
        <taxon>Chordopoxvirinae</taxon>
        <taxon>Leporipoxvirus</taxon>
        <taxon>Leporipoxvirus myxoma</taxon>
    </lineage>
</organism>
<dbReference type="GO" id="GO:0005615">
    <property type="term" value="C:extracellular space"/>
    <property type="evidence" value="ECO:0007669"/>
    <property type="project" value="InterPro"/>
</dbReference>
<dbReference type="PANTHER" id="PTHR11461">
    <property type="entry name" value="SERINE PROTEASE INHIBITOR, SERPIN"/>
    <property type="match status" value="1"/>
</dbReference>
<dbReference type="InterPro" id="IPR042185">
    <property type="entry name" value="Serpin_sf_2"/>
</dbReference>
<name>A0A481N2F9_9POXV</name>
<dbReference type="Proteomes" id="UP000292322">
    <property type="component" value="Segment"/>
</dbReference>
<evidence type="ECO:0000313" key="7">
    <source>
        <dbReference type="Proteomes" id="UP000292322"/>
    </source>
</evidence>
<dbReference type="EMBL" id="MK388093">
    <property type="protein sequence ID" value="QAV34463.1"/>
    <property type="molecule type" value="Genomic_DNA"/>
</dbReference>
<proteinExistence type="inferred from homology"/>
<dbReference type="Proteomes" id="UP000294984">
    <property type="component" value="Genome"/>
</dbReference>
<dbReference type="InterPro" id="IPR036186">
    <property type="entry name" value="Serpin_sf"/>
</dbReference>
<comment type="similarity">
    <text evidence="1">Belongs to the serpin family. Poxviruses subfamily.</text>
</comment>
<dbReference type="PANTHER" id="PTHR11461:SF211">
    <property type="entry name" value="GH10112P-RELATED"/>
    <property type="match status" value="1"/>
</dbReference>
<dbReference type="SUPFAM" id="SSF56574">
    <property type="entry name" value="Serpins"/>
    <property type="match status" value="1"/>
</dbReference>
<dbReference type="GO" id="GO:0004867">
    <property type="term" value="F:serine-type endopeptidase inhibitor activity"/>
    <property type="evidence" value="ECO:0007669"/>
    <property type="project" value="InterPro"/>
</dbReference>
<dbReference type="InterPro" id="IPR023796">
    <property type="entry name" value="Serpin_dom"/>
</dbReference>
<dbReference type="Pfam" id="PF00079">
    <property type="entry name" value="Serpin"/>
    <property type="match status" value="1"/>
</dbReference>
<sequence>MELFKHFLQSTASDVFVSPVSISAVLAVLLEGAKGRTAAQLRLALEPRYSHLDKVTVASRVYGDWRLGIKPKFMQAVRDRFELVNFNHSPEKIKDDINRWVAARTNNKILNAVNSISPDTKLLIVAAIYFEVAWRNQFVPDFTIEGEFWVTKDVSKTVRMMTLSDDFRFVDVGNEGIKMIELPYEYGYSMLVIIPDDLEQVERHLSLMKVISWLKMSTLRYVHLSFPKFKMETSYTLNEALATSGVTDIFAHPNFEDMTDDKNVAVSDIFHKAYIEVTEFGTTAASCTYGCVTDFGGTMDPVVLKVNKPFIFIIKHDDTFSLLFLGRVTSPNY</sequence>
<evidence type="ECO:0000313" key="4">
    <source>
        <dbReference type="EMBL" id="QAV34801.1"/>
    </source>
</evidence>
<dbReference type="InterPro" id="IPR000215">
    <property type="entry name" value="Serpin_fam"/>
</dbReference>
<dbReference type="InterPro" id="IPR042178">
    <property type="entry name" value="Serpin_sf_1"/>
</dbReference>
<evidence type="ECO:0000313" key="6">
    <source>
        <dbReference type="Proteomes" id="UP000291536"/>
    </source>
</evidence>
<feature type="domain" description="Serpin" evidence="2">
    <location>
        <begin position="1"/>
        <end position="331"/>
    </location>
</feature>
<dbReference type="SMART" id="SM00093">
    <property type="entry name" value="SERPIN"/>
    <property type="match status" value="1"/>
</dbReference>
<evidence type="ECO:0000313" key="5">
    <source>
        <dbReference type="EMBL" id="QAV36829.1"/>
    </source>
</evidence>
<evidence type="ECO:0000259" key="2">
    <source>
        <dbReference type="SMART" id="SM00093"/>
    </source>
</evidence>
<dbReference type="Proteomes" id="UP000291536">
    <property type="component" value="Genome"/>
</dbReference>
<evidence type="ECO:0000256" key="1">
    <source>
        <dbReference type="ARBA" id="ARBA00008009"/>
    </source>
</evidence>
<dbReference type="PROSITE" id="PS00284">
    <property type="entry name" value="SERPIN"/>
    <property type="match status" value="1"/>
</dbReference>
<protein>
    <submittedName>
        <fullName evidence="4">M151R</fullName>
    </submittedName>
</protein>